<evidence type="ECO:0000256" key="3">
    <source>
        <dbReference type="ARBA" id="ARBA00023136"/>
    </source>
</evidence>
<evidence type="ECO:0000256" key="4">
    <source>
        <dbReference type="SAM" id="Phobius"/>
    </source>
</evidence>
<accession>A0A443S3W2</accession>
<dbReference type="InterPro" id="IPR036259">
    <property type="entry name" value="MFS_trans_sf"/>
</dbReference>
<evidence type="ECO:0000313" key="5">
    <source>
        <dbReference type="EMBL" id="RWS22236.1"/>
    </source>
</evidence>
<evidence type="ECO:0000313" key="6">
    <source>
        <dbReference type="Proteomes" id="UP000288716"/>
    </source>
</evidence>
<feature type="transmembrane region" description="Helical" evidence="4">
    <location>
        <begin position="312"/>
        <end position="334"/>
    </location>
</feature>
<gene>
    <name evidence="5" type="ORF">B4U80_11667</name>
</gene>
<feature type="transmembrane region" description="Helical" evidence="4">
    <location>
        <begin position="47"/>
        <end position="68"/>
    </location>
</feature>
<feature type="transmembrane region" description="Helical" evidence="4">
    <location>
        <begin position="250"/>
        <end position="270"/>
    </location>
</feature>
<keyword evidence="6" id="KW-1185">Reference proteome</keyword>
<dbReference type="AlphaFoldDB" id="A0A443S3W2"/>
<feature type="transmembrane region" description="Helical" evidence="4">
    <location>
        <begin position="179"/>
        <end position="199"/>
    </location>
</feature>
<feature type="transmembrane region" description="Helical" evidence="4">
    <location>
        <begin position="123"/>
        <end position="146"/>
    </location>
</feature>
<keyword evidence="2 4" id="KW-1133">Transmembrane helix</keyword>
<dbReference type="STRING" id="299467.A0A443S3W2"/>
<dbReference type="EMBL" id="NCKV01009389">
    <property type="protein sequence ID" value="RWS22236.1"/>
    <property type="molecule type" value="Genomic_DNA"/>
</dbReference>
<dbReference type="VEuPathDB" id="VectorBase:LDEU009804"/>
<dbReference type="PANTHER" id="PTHR23121">
    <property type="entry name" value="SODIUM-DEPENDENT GLUCOSE TRANSPORTER 1"/>
    <property type="match status" value="1"/>
</dbReference>
<reference evidence="5 6" key="1">
    <citation type="journal article" date="2018" name="Gigascience">
        <title>Genomes of trombidid mites reveal novel predicted allergens and laterally-transferred genes associated with secondary metabolism.</title>
        <authorList>
            <person name="Dong X."/>
            <person name="Chaisiri K."/>
            <person name="Xia D."/>
            <person name="Armstrong S.D."/>
            <person name="Fang Y."/>
            <person name="Donnelly M.J."/>
            <person name="Kadowaki T."/>
            <person name="McGarry J.W."/>
            <person name="Darby A.C."/>
            <person name="Makepeace B.L."/>
        </authorList>
    </citation>
    <scope>NUCLEOTIDE SEQUENCE [LARGE SCALE GENOMIC DNA]</scope>
    <source>
        <strain evidence="5">UoL-UT</strain>
    </source>
</reference>
<comment type="caution">
    <text evidence="5">The sequence shown here is derived from an EMBL/GenBank/DDBJ whole genome shotgun (WGS) entry which is preliminary data.</text>
</comment>
<keyword evidence="3 4" id="KW-0472">Membrane</keyword>
<feature type="transmembrane region" description="Helical" evidence="4">
    <location>
        <begin position="221"/>
        <end position="243"/>
    </location>
</feature>
<keyword evidence="1 4" id="KW-0812">Transmembrane</keyword>
<protein>
    <submittedName>
        <fullName evidence="5">Sodium-dependent glucose transporter 1-like protein</fullName>
    </submittedName>
</protein>
<evidence type="ECO:0000256" key="1">
    <source>
        <dbReference type="ARBA" id="ARBA00022692"/>
    </source>
</evidence>
<dbReference type="SUPFAM" id="SSF103473">
    <property type="entry name" value="MFS general substrate transporter"/>
    <property type="match status" value="1"/>
</dbReference>
<sequence length="371" mass="41264">MASIVITRITHFVGHLVFQLIVGISAGVIEVGAVLKLVNIWKNNSGPFLLSVSLAWMTASAIVPLIMVPFLSTKYENFECAFNSTACNSTITITATTSNIFNQTTEPSKMFNMNAVQPETRIWIPYLLLGVSLIVLASIALLFVYIQFMRNRSNQKLHLEEENVMNNGQLKEQAKTEKYYKIACVVLGSILSFIFGGIVDSTSQYWVTFVMFTDLKLSKQYGVFMLSALSISLIASNLVGILVATKVNAFTFLVLLTSFAATGNIILLIFANSSLIMLWVGAITEKIGYSCVYMSVFNYLEQSVGITNTIGSLLVFANWFANSIGYCALIGQYIEQYPMSLIYSNLINIFVVILCLISLFYFEKTMRKVTK</sequence>
<dbReference type="Proteomes" id="UP000288716">
    <property type="component" value="Unassembled WGS sequence"/>
</dbReference>
<feature type="transmembrane region" description="Helical" evidence="4">
    <location>
        <begin position="12"/>
        <end position="35"/>
    </location>
</feature>
<proteinExistence type="predicted"/>
<evidence type="ECO:0000256" key="2">
    <source>
        <dbReference type="ARBA" id="ARBA00022989"/>
    </source>
</evidence>
<dbReference type="OrthoDB" id="6365769at2759"/>
<feature type="transmembrane region" description="Helical" evidence="4">
    <location>
        <begin position="276"/>
        <end position="300"/>
    </location>
</feature>
<dbReference type="PANTHER" id="PTHR23121:SF9">
    <property type="entry name" value="SODIUM-DEPENDENT GLUCOSE TRANSPORTER 1"/>
    <property type="match status" value="1"/>
</dbReference>
<organism evidence="5 6">
    <name type="scientific">Leptotrombidium deliense</name>
    <dbReference type="NCBI Taxonomy" id="299467"/>
    <lineage>
        <taxon>Eukaryota</taxon>
        <taxon>Metazoa</taxon>
        <taxon>Ecdysozoa</taxon>
        <taxon>Arthropoda</taxon>
        <taxon>Chelicerata</taxon>
        <taxon>Arachnida</taxon>
        <taxon>Acari</taxon>
        <taxon>Acariformes</taxon>
        <taxon>Trombidiformes</taxon>
        <taxon>Prostigmata</taxon>
        <taxon>Anystina</taxon>
        <taxon>Parasitengona</taxon>
        <taxon>Trombiculoidea</taxon>
        <taxon>Trombiculidae</taxon>
        <taxon>Leptotrombidium</taxon>
    </lineage>
</organism>
<keyword evidence="5" id="KW-0762">Sugar transport</keyword>
<feature type="transmembrane region" description="Helical" evidence="4">
    <location>
        <begin position="340"/>
        <end position="362"/>
    </location>
</feature>
<keyword evidence="5" id="KW-0813">Transport</keyword>
<name>A0A443S3W2_9ACAR</name>